<dbReference type="Gene3D" id="3.30.700.10">
    <property type="entry name" value="Glycoprotein, Type 4 Pilin"/>
    <property type="match status" value="1"/>
</dbReference>
<evidence type="ECO:0000256" key="1">
    <source>
        <dbReference type="SAM" id="MobiDB-lite"/>
    </source>
</evidence>
<evidence type="ECO:0000259" key="2">
    <source>
        <dbReference type="Pfam" id="PF07596"/>
    </source>
</evidence>
<dbReference type="PROSITE" id="PS00409">
    <property type="entry name" value="PROKAR_NTER_METHYL"/>
    <property type="match status" value="1"/>
</dbReference>
<dbReference type="Proteomes" id="UP001155241">
    <property type="component" value="Unassembled WGS sequence"/>
</dbReference>
<dbReference type="InterPro" id="IPR027558">
    <property type="entry name" value="Pre_pil_HX9DG_C"/>
</dbReference>
<dbReference type="NCBIfam" id="TIGR04294">
    <property type="entry name" value="pre_pil_HX9DG"/>
    <property type="match status" value="1"/>
</dbReference>
<evidence type="ECO:0000313" key="3">
    <source>
        <dbReference type="EMBL" id="MCO6048162.1"/>
    </source>
</evidence>
<evidence type="ECO:0000313" key="4">
    <source>
        <dbReference type="Proteomes" id="UP001155241"/>
    </source>
</evidence>
<dbReference type="Pfam" id="PF07963">
    <property type="entry name" value="N_methyl"/>
    <property type="match status" value="1"/>
</dbReference>
<dbReference type="RefSeq" id="WP_252856276.1">
    <property type="nucleotide sequence ID" value="NZ_JAMXLR010000096.1"/>
</dbReference>
<dbReference type="NCBIfam" id="TIGR02532">
    <property type="entry name" value="IV_pilin_GFxxxE"/>
    <property type="match status" value="1"/>
</dbReference>
<sequence>MRVAHFSRREGFTLVELLVVIAIIGILVALLLPAVQAAREAARRASCVNNLKQLSLSALNYHDTQGRFPVNITPRRSDPFTDDLDDCTGQSWILSMLPQMEQQALYDQFELSGDMVVGGGQGNDGIAKPQNLPLIATELDALKCPSGYNAEFGTRTDAFQLVGHVVATTNYMGVMGPSHWGKSSFGGGSRCYNTTKQCEGIFWLLDFHYNVKVSKIIDGTSKTYLVGEDLPQYNRHNAWAYSHHSVASTFAPINYKPDPLPEDFTTNNWPDMRGFRSAHPGGVQFAYADGHVEFTTDDIDLNIHRARSTKAGGELGPWTPPPPTGGGIRP</sequence>
<dbReference type="SUPFAM" id="SSF54523">
    <property type="entry name" value="Pili subunits"/>
    <property type="match status" value="1"/>
</dbReference>
<organism evidence="3 4">
    <name type="scientific">Aeoliella straminimaris</name>
    <dbReference type="NCBI Taxonomy" id="2954799"/>
    <lineage>
        <taxon>Bacteria</taxon>
        <taxon>Pseudomonadati</taxon>
        <taxon>Planctomycetota</taxon>
        <taxon>Planctomycetia</taxon>
        <taxon>Pirellulales</taxon>
        <taxon>Lacipirellulaceae</taxon>
        <taxon>Aeoliella</taxon>
    </lineage>
</organism>
<accession>A0A9X2JJX3</accession>
<dbReference type="Pfam" id="PF07596">
    <property type="entry name" value="SBP_bac_10"/>
    <property type="match status" value="1"/>
</dbReference>
<feature type="region of interest" description="Disordered" evidence="1">
    <location>
        <begin position="310"/>
        <end position="330"/>
    </location>
</feature>
<dbReference type="PANTHER" id="PTHR30093:SF2">
    <property type="entry name" value="TYPE II SECRETION SYSTEM PROTEIN H"/>
    <property type="match status" value="1"/>
</dbReference>
<protein>
    <submittedName>
        <fullName evidence="3">DUF1559 domain-containing protein</fullName>
    </submittedName>
</protein>
<comment type="caution">
    <text evidence="3">The sequence shown here is derived from an EMBL/GenBank/DDBJ whole genome shotgun (WGS) entry which is preliminary data.</text>
</comment>
<reference evidence="3" key="1">
    <citation type="submission" date="2022-06" db="EMBL/GenBank/DDBJ databases">
        <title>Aeoliella straminimaris, a novel planctomycete from sediments.</title>
        <authorList>
            <person name="Vitorino I.R."/>
            <person name="Lage O.M."/>
        </authorList>
    </citation>
    <scope>NUCLEOTIDE SEQUENCE</scope>
    <source>
        <strain evidence="3">ICT_H6.2</strain>
    </source>
</reference>
<feature type="domain" description="DUF1559" evidence="2">
    <location>
        <begin position="36"/>
        <end position="301"/>
    </location>
</feature>
<dbReference type="AlphaFoldDB" id="A0A9X2JJX3"/>
<keyword evidence="4" id="KW-1185">Reference proteome</keyword>
<dbReference type="EMBL" id="JAMXLR010000096">
    <property type="protein sequence ID" value="MCO6048162.1"/>
    <property type="molecule type" value="Genomic_DNA"/>
</dbReference>
<dbReference type="PANTHER" id="PTHR30093">
    <property type="entry name" value="GENERAL SECRETION PATHWAY PROTEIN G"/>
    <property type="match status" value="1"/>
</dbReference>
<proteinExistence type="predicted"/>
<dbReference type="InterPro" id="IPR045584">
    <property type="entry name" value="Pilin-like"/>
</dbReference>
<dbReference type="InterPro" id="IPR012902">
    <property type="entry name" value="N_methyl_site"/>
</dbReference>
<dbReference type="InterPro" id="IPR011453">
    <property type="entry name" value="DUF1559"/>
</dbReference>
<gene>
    <name evidence="3" type="ORF">NG895_30065</name>
</gene>
<name>A0A9X2JJX3_9BACT</name>